<feature type="domain" description="Carbohydrate kinase FGGY C-terminal" evidence="7">
    <location>
        <begin position="299"/>
        <end position="439"/>
    </location>
</feature>
<dbReference type="CDD" id="cd07802">
    <property type="entry name" value="ASKHA_NBD_FGGY_EcLyxK-like"/>
    <property type="match status" value="1"/>
</dbReference>
<dbReference type="InterPro" id="IPR050406">
    <property type="entry name" value="FGGY_Carb_Kinase"/>
</dbReference>
<dbReference type="Proteomes" id="UP000270190">
    <property type="component" value="Unassembled WGS sequence"/>
</dbReference>
<dbReference type="Gene3D" id="3.30.420.40">
    <property type="match status" value="2"/>
</dbReference>
<comment type="similarity">
    <text evidence="1 5">Belongs to the FGGY kinase family.</text>
</comment>
<evidence type="ECO:0000256" key="1">
    <source>
        <dbReference type="ARBA" id="ARBA00009156"/>
    </source>
</evidence>
<dbReference type="InterPro" id="IPR018485">
    <property type="entry name" value="FGGY_C"/>
</dbReference>
<accession>A0A2X0S7M3</accession>
<dbReference type="InterPro" id="IPR043129">
    <property type="entry name" value="ATPase_NBD"/>
</dbReference>
<gene>
    <name evidence="8" type="ORF">BTBSAS_70118</name>
</gene>
<dbReference type="GO" id="GO:0016301">
    <property type="term" value="F:kinase activity"/>
    <property type="evidence" value="ECO:0007669"/>
    <property type="project" value="UniProtKB-KW"/>
</dbReference>
<dbReference type="Pfam" id="PF00370">
    <property type="entry name" value="FGGY_N"/>
    <property type="match status" value="1"/>
</dbReference>
<dbReference type="PANTHER" id="PTHR43095:SF5">
    <property type="entry name" value="XYLULOSE KINASE"/>
    <property type="match status" value="1"/>
</dbReference>
<evidence type="ECO:0000313" key="9">
    <source>
        <dbReference type="Proteomes" id="UP000270190"/>
    </source>
</evidence>
<organism evidence="8 9">
    <name type="scientific">Brochothrix thermosphacta</name>
    <name type="common">Microbacterium thermosphactum</name>
    <dbReference type="NCBI Taxonomy" id="2756"/>
    <lineage>
        <taxon>Bacteria</taxon>
        <taxon>Bacillati</taxon>
        <taxon>Bacillota</taxon>
        <taxon>Bacilli</taxon>
        <taxon>Bacillales</taxon>
        <taxon>Listeriaceae</taxon>
        <taxon>Brochothrix</taxon>
    </lineage>
</organism>
<evidence type="ECO:0000256" key="2">
    <source>
        <dbReference type="ARBA" id="ARBA00022553"/>
    </source>
</evidence>
<dbReference type="AlphaFoldDB" id="A0A2X0S7M3"/>
<dbReference type="GO" id="GO:0005975">
    <property type="term" value="P:carbohydrate metabolic process"/>
    <property type="evidence" value="ECO:0007669"/>
    <property type="project" value="InterPro"/>
</dbReference>
<evidence type="ECO:0000256" key="4">
    <source>
        <dbReference type="ARBA" id="ARBA00022777"/>
    </source>
</evidence>
<evidence type="ECO:0000259" key="6">
    <source>
        <dbReference type="Pfam" id="PF00370"/>
    </source>
</evidence>
<protein>
    <submittedName>
        <fullName evidence="8">Carbohydrate kinase</fullName>
    </submittedName>
</protein>
<evidence type="ECO:0000256" key="3">
    <source>
        <dbReference type="ARBA" id="ARBA00022679"/>
    </source>
</evidence>
<dbReference type="EMBL" id="OUNC01000067">
    <property type="protein sequence ID" value="SPP30267.1"/>
    <property type="molecule type" value="Genomic_DNA"/>
</dbReference>
<keyword evidence="3 5" id="KW-0808">Transferase</keyword>
<dbReference type="RefSeq" id="WP_120488075.1">
    <property type="nucleotide sequence ID" value="NZ_CBCPKC010000006.1"/>
</dbReference>
<dbReference type="GO" id="GO:0016773">
    <property type="term" value="F:phosphotransferase activity, alcohol group as acceptor"/>
    <property type="evidence" value="ECO:0007669"/>
    <property type="project" value="InterPro"/>
</dbReference>
<sequence>MVNFIGIDVGTSNVKAVLISEEGHEKKVAYRKNEPLYLGASKVEQDMTVLWDKVLACITEVVAGENTADILGIGLTGQGEGCWLVDKDGKPVSQSILWSDGRAKDLVDDIIKDKELYDRIYQQTGTQPLTGTALTLLLWSKQHRKDILDRADKLMFAKDWIRYKLIGTIELESSDAGTSLLNIETLAFEGQFFDDIGLGDYKHLISGVNKSYEIAGKITPEIAAITGLKASTVVSYGALDVIATTMGVGAIHNGDICTILGTTCATNIVTNQIEPGKENTRIEKHILDDLYIDLKPTMSGTTNIDWMFKELAEGLNYQEVDDKLIKMKAVPSGVIYHPYLSTAGERSPFYDSNARSSFFGLSMETTKMDMIKAVYEGIAFSIKDCLNFSQITEDSVIYLAGGGAASKAWKQIIADVTNLTVIVLEGTEFAAKGSVMGMAVELGIYETIEDAAREMCHANEMYHPIAENVVSYEAFYELYLTMRLNFTTLWAERTKILKALNKGE</sequence>
<keyword evidence="2" id="KW-0597">Phosphoprotein</keyword>
<dbReference type="PIRSF" id="PIRSF000538">
    <property type="entry name" value="GlpK"/>
    <property type="match status" value="1"/>
</dbReference>
<name>A0A2X0S7M3_BROTH</name>
<dbReference type="PANTHER" id="PTHR43095">
    <property type="entry name" value="SUGAR KINASE"/>
    <property type="match status" value="1"/>
</dbReference>
<dbReference type="InterPro" id="IPR018483">
    <property type="entry name" value="Carb_kinase_FGGY_CS"/>
</dbReference>
<evidence type="ECO:0000313" key="8">
    <source>
        <dbReference type="EMBL" id="SPP30267.1"/>
    </source>
</evidence>
<evidence type="ECO:0000259" key="7">
    <source>
        <dbReference type="Pfam" id="PF02782"/>
    </source>
</evidence>
<feature type="domain" description="Carbohydrate kinase FGGY N-terminal" evidence="6">
    <location>
        <begin position="5"/>
        <end position="247"/>
    </location>
</feature>
<dbReference type="Pfam" id="PF02782">
    <property type="entry name" value="FGGY_C"/>
    <property type="match status" value="1"/>
</dbReference>
<reference evidence="9" key="1">
    <citation type="submission" date="2018-04" db="EMBL/GenBank/DDBJ databases">
        <authorList>
            <person name="Illikoud N."/>
        </authorList>
    </citation>
    <scope>NUCLEOTIDE SEQUENCE [LARGE SCALE GENOMIC DNA]</scope>
</reference>
<dbReference type="PROSITE" id="PS00445">
    <property type="entry name" value="FGGY_KINASES_2"/>
    <property type="match status" value="1"/>
</dbReference>
<evidence type="ECO:0000256" key="5">
    <source>
        <dbReference type="RuleBase" id="RU003733"/>
    </source>
</evidence>
<keyword evidence="4 5" id="KW-0418">Kinase</keyword>
<proteinExistence type="inferred from homology"/>
<dbReference type="SUPFAM" id="SSF53067">
    <property type="entry name" value="Actin-like ATPase domain"/>
    <property type="match status" value="2"/>
</dbReference>
<dbReference type="InterPro" id="IPR000577">
    <property type="entry name" value="Carb_kinase_FGGY"/>
</dbReference>
<dbReference type="InterPro" id="IPR018484">
    <property type="entry name" value="FGGY_N"/>
</dbReference>